<keyword evidence="3" id="KW-1185">Reference proteome</keyword>
<protein>
    <submittedName>
        <fullName evidence="2">Response regulator of the LytR/AlgR family protein</fullName>
    </submittedName>
</protein>
<dbReference type="InterPro" id="IPR007492">
    <property type="entry name" value="LytTR_DNA-bd_dom"/>
</dbReference>
<gene>
    <name evidence="2" type="ORF">L21SP5_02671</name>
</gene>
<evidence type="ECO:0000259" key="1">
    <source>
        <dbReference type="PROSITE" id="PS50930"/>
    </source>
</evidence>
<dbReference type="Pfam" id="PF04397">
    <property type="entry name" value="LytTR"/>
    <property type="match status" value="1"/>
</dbReference>
<accession>A0A0S2I1T4</accession>
<dbReference type="PANTHER" id="PTHR37299:SF1">
    <property type="entry name" value="STAGE 0 SPORULATION PROTEIN A HOMOLOG"/>
    <property type="match status" value="1"/>
</dbReference>
<dbReference type="STRING" id="1307839.L21SP5_02671"/>
<name>A0A0S2I1T4_9BACT</name>
<dbReference type="PANTHER" id="PTHR37299">
    <property type="entry name" value="TRANSCRIPTIONAL REGULATOR-RELATED"/>
    <property type="match status" value="1"/>
</dbReference>
<dbReference type="PROSITE" id="PS50930">
    <property type="entry name" value="HTH_LYTTR"/>
    <property type="match status" value="1"/>
</dbReference>
<dbReference type="EMBL" id="CP013118">
    <property type="protein sequence ID" value="ALO16294.1"/>
    <property type="molecule type" value="Genomic_DNA"/>
</dbReference>
<proteinExistence type="predicted"/>
<reference evidence="2 3" key="1">
    <citation type="submission" date="2015-11" db="EMBL/GenBank/DDBJ databases">
        <title>Description and complete genome sequence of a novel strain predominating in hypersaline microbial mats and representing a new family of the Bacteriodetes phylum.</title>
        <authorList>
            <person name="Spring S."/>
            <person name="Bunk B."/>
            <person name="Sproer C."/>
            <person name="Klenk H.-P."/>
        </authorList>
    </citation>
    <scope>NUCLEOTIDE SEQUENCE [LARGE SCALE GENOMIC DNA]</scope>
    <source>
        <strain evidence="2 3">L21-Spi-D4</strain>
    </source>
</reference>
<dbReference type="Proteomes" id="UP000064893">
    <property type="component" value="Chromosome"/>
</dbReference>
<dbReference type="KEGG" id="blq:L21SP5_02671"/>
<feature type="domain" description="HTH LytTR-type" evidence="1">
    <location>
        <begin position="10"/>
        <end position="109"/>
    </location>
</feature>
<dbReference type="SMART" id="SM00850">
    <property type="entry name" value="LytTR"/>
    <property type="match status" value="1"/>
</dbReference>
<dbReference type="InterPro" id="IPR046947">
    <property type="entry name" value="LytR-like"/>
</dbReference>
<sequence>MIKIPETGFVTVSSDYEQMRIPFESIMYIEARKNYVILHTFREKVISNTPLRVLLYDLPVRLFIQTHRNYVVAISQVNTLEPSRVTLINNEKVPLSKNYRKPLINTLLELGVIDKGF</sequence>
<dbReference type="RefSeq" id="WP_057953680.1">
    <property type="nucleotide sequence ID" value="NZ_CP013118.1"/>
</dbReference>
<dbReference type="AlphaFoldDB" id="A0A0S2I1T4"/>
<dbReference type="OrthoDB" id="679591at2"/>
<dbReference type="Gene3D" id="2.40.50.1020">
    <property type="entry name" value="LytTr DNA-binding domain"/>
    <property type="match status" value="1"/>
</dbReference>
<evidence type="ECO:0000313" key="2">
    <source>
        <dbReference type="EMBL" id="ALO16294.1"/>
    </source>
</evidence>
<dbReference type="GO" id="GO:0000156">
    <property type="term" value="F:phosphorelay response regulator activity"/>
    <property type="evidence" value="ECO:0007669"/>
    <property type="project" value="InterPro"/>
</dbReference>
<organism evidence="2 3">
    <name type="scientific">Salinivirga cyanobacteriivorans</name>
    <dbReference type="NCBI Taxonomy" id="1307839"/>
    <lineage>
        <taxon>Bacteria</taxon>
        <taxon>Pseudomonadati</taxon>
        <taxon>Bacteroidota</taxon>
        <taxon>Bacteroidia</taxon>
        <taxon>Bacteroidales</taxon>
        <taxon>Salinivirgaceae</taxon>
        <taxon>Salinivirga</taxon>
    </lineage>
</organism>
<dbReference type="GO" id="GO:0003677">
    <property type="term" value="F:DNA binding"/>
    <property type="evidence" value="ECO:0007669"/>
    <property type="project" value="InterPro"/>
</dbReference>
<evidence type="ECO:0000313" key="3">
    <source>
        <dbReference type="Proteomes" id="UP000064893"/>
    </source>
</evidence>